<evidence type="ECO:0000256" key="1">
    <source>
        <dbReference type="ARBA" id="ARBA00023002"/>
    </source>
</evidence>
<accession>A0AAE3VQW7</accession>
<organism evidence="4 5">
    <name type="scientific">Amorphus orientalis</name>
    <dbReference type="NCBI Taxonomy" id="649198"/>
    <lineage>
        <taxon>Bacteria</taxon>
        <taxon>Pseudomonadati</taxon>
        <taxon>Pseudomonadota</taxon>
        <taxon>Alphaproteobacteria</taxon>
        <taxon>Hyphomicrobiales</taxon>
        <taxon>Amorphaceae</taxon>
        <taxon>Amorphus</taxon>
    </lineage>
</organism>
<proteinExistence type="predicted"/>
<name>A0AAE3VQW7_9HYPH</name>
<dbReference type="InterPro" id="IPR036188">
    <property type="entry name" value="FAD/NAD-bd_sf"/>
</dbReference>
<dbReference type="Gene3D" id="3.30.9.30">
    <property type="match status" value="1"/>
</dbReference>
<evidence type="ECO:0000256" key="2">
    <source>
        <dbReference type="ARBA" id="ARBA00023033"/>
    </source>
</evidence>
<keyword evidence="2" id="KW-0503">Monooxygenase</keyword>
<evidence type="ECO:0000313" key="4">
    <source>
        <dbReference type="EMBL" id="MDQ0316492.1"/>
    </source>
</evidence>
<dbReference type="Proteomes" id="UP001229244">
    <property type="component" value="Unassembled WGS sequence"/>
</dbReference>
<dbReference type="GO" id="GO:0004497">
    <property type="term" value="F:monooxygenase activity"/>
    <property type="evidence" value="ECO:0007669"/>
    <property type="project" value="UniProtKB-KW"/>
</dbReference>
<keyword evidence="1" id="KW-0560">Oxidoreductase</keyword>
<dbReference type="EMBL" id="JAUSUL010000003">
    <property type="protein sequence ID" value="MDQ0316492.1"/>
    <property type="molecule type" value="Genomic_DNA"/>
</dbReference>
<dbReference type="PRINTS" id="PR00420">
    <property type="entry name" value="RNGMNOXGNASE"/>
</dbReference>
<dbReference type="InterPro" id="IPR050493">
    <property type="entry name" value="FAD-dep_Monooxygenase_BioMet"/>
</dbReference>
<dbReference type="SUPFAM" id="SSF54373">
    <property type="entry name" value="FAD-linked reductases, C-terminal domain"/>
    <property type="match status" value="1"/>
</dbReference>
<feature type="domain" description="FAD-binding" evidence="3">
    <location>
        <begin position="4"/>
        <end position="356"/>
    </location>
</feature>
<dbReference type="Pfam" id="PF01494">
    <property type="entry name" value="FAD_binding_3"/>
    <property type="match status" value="1"/>
</dbReference>
<dbReference type="InterPro" id="IPR002938">
    <property type="entry name" value="FAD-bd"/>
</dbReference>
<comment type="caution">
    <text evidence="4">The sequence shown here is derived from an EMBL/GenBank/DDBJ whole genome shotgun (WGS) entry which is preliminary data.</text>
</comment>
<dbReference type="SUPFAM" id="SSF51905">
    <property type="entry name" value="FAD/NAD(P)-binding domain"/>
    <property type="match status" value="1"/>
</dbReference>
<dbReference type="PANTHER" id="PTHR13789">
    <property type="entry name" value="MONOOXYGENASE"/>
    <property type="match status" value="1"/>
</dbReference>
<gene>
    <name evidence="4" type="ORF">J2S73_002968</name>
</gene>
<dbReference type="GO" id="GO:0071949">
    <property type="term" value="F:FAD binding"/>
    <property type="evidence" value="ECO:0007669"/>
    <property type="project" value="InterPro"/>
</dbReference>
<dbReference type="RefSeq" id="WP_306886377.1">
    <property type="nucleotide sequence ID" value="NZ_JAUSUL010000003.1"/>
</dbReference>
<evidence type="ECO:0000259" key="3">
    <source>
        <dbReference type="Pfam" id="PF01494"/>
    </source>
</evidence>
<keyword evidence="5" id="KW-1185">Reference proteome</keyword>
<sequence length="412" mass="44967">MTPTIIGAGIGGLTAALFLHKHGIQSRIFERAPDIQELGVGINLLPHAVATFAEIGILDRLVEEGICPEHLYYRTRFGQTVWDEPRGLKADLKVPQVSVHRGRLQRVLYDAVLDRLPAGAVSLDRRFESYEETGAGVTARFETGAGEIETVETDMLIGADGIHSRLRTLLYPDEGRARWSGRIMYRGTADWPIYDGGRTFIISGGNDARLVLFPIAKGKTDETLLTNWVLACRVADDGAPLETRPSWHDKAVREDALKALSQFTLPELDIVALGEASDDIWESPMCDRDPLPQWRFGRVTLLGDAAHPMYPFGGNGAAQAVLDAKALAQALDGAASVEAGLDAYEAARREAVYQVVLNNRQGGPERVIDAVQDKVDGVVDDIDAVVPFAEREAIVRGYSRLAGFSKEQLTPA</sequence>
<dbReference type="PANTHER" id="PTHR13789:SF268">
    <property type="entry name" value="5-METHYLPHENAZINE-1-CARBOXYLATE 1-MONOOXYGENASE"/>
    <property type="match status" value="1"/>
</dbReference>
<dbReference type="AlphaFoldDB" id="A0AAE3VQW7"/>
<reference evidence="4" key="1">
    <citation type="submission" date="2023-07" db="EMBL/GenBank/DDBJ databases">
        <title>Genomic Encyclopedia of Type Strains, Phase IV (KMG-IV): sequencing the most valuable type-strain genomes for metagenomic binning, comparative biology and taxonomic classification.</title>
        <authorList>
            <person name="Goeker M."/>
        </authorList>
    </citation>
    <scope>NUCLEOTIDE SEQUENCE</scope>
    <source>
        <strain evidence="4">DSM 21202</strain>
    </source>
</reference>
<dbReference type="Gene3D" id="3.50.50.60">
    <property type="entry name" value="FAD/NAD(P)-binding domain"/>
    <property type="match status" value="1"/>
</dbReference>
<dbReference type="NCBIfam" id="NF005720">
    <property type="entry name" value="PRK07538.1"/>
    <property type="match status" value="1"/>
</dbReference>
<protein>
    <submittedName>
        <fullName evidence="4">2-polyprenyl-6-methoxyphenol hydroxylase-like FAD-dependent oxidoreductase</fullName>
    </submittedName>
</protein>
<evidence type="ECO:0000313" key="5">
    <source>
        <dbReference type="Proteomes" id="UP001229244"/>
    </source>
</evidence>